<feature type="compositionally biased region" description="Acidic residues" evidence="18">
    <location>
        <begin position="6663"/>
        <end position="6672"/>
    </location>
</feature>
<keyword evidence="9" id="KW-0282">Flagellum</keyword>
<dbReference type="Pfam" id="PF12775">
    <property type="entry name" value="AAA_7"/>
    <property type="match status" value="1"/>
</dbReference>
<comment type="subcellular location">
    <subcellularLocation>
        <location evidence="1">Cell projection</location>
        <location evidence="1">Cilium</location>
        <location evidence="1">Flagellum</location>
    </subcellularLocation>
    <subcellularLocation>
        <location evidence="2">Cytoplasm</location>
        <location evidence="2">Cytoskeleton</location>
        <location evidence="2">Cilium axoneme</location>
    </subcellularLocation>
</comment>
<dbReference type="FunFam" id="1.10.8.1220:FF:000001">
    <property type="entry name" value="Dynein axonemal heavy chain 5"/>
    <property type="match status" value="1"/>
</dbReference>
<keyword evidence="8" id="KW-0067">ATP-binding</keyword>
<dbReference type="GO" id="GO:0051959">
    <property type="term" value="F:dynein light intermediate chain binding"/>
    <property type="evidence" value="ECO:0007669"/>
    <property type="project" value="InterPro"/>
</dbReference>
<dbReference type="Pfam" id="PF12774">
    <property type="entry name" value="AAA_6"/>
    <property type="match status" value="1"/>
</dbReference>
<dbReference type="InterPro" id="IPR003593">
    <property type="entry name" value="AAA+_ATPase"/>
</dbReference>
<accession>A0A232F9V7</accession>
<dbReference type="SMART" id="SM00320">
    <property type="entry name" value="WD40"/>
    <property type="match status" value="11"/>
</dbReference>
<feature type="compositionally biased region" description="Polar residues" evidence="18">
    <location>
        <begin position="4011"/>
        <end position="4022"/>
    </location>
</feature>
<evidence type="ECO:0000256" key="12">
    <source>
        <dbReference type="ARBA" id="ARBA00023069"/>
    </source>
</evidence>
<dbReference type="PANTHER" id="PTHR22878:SF70">
    <property type="entry name" value="DYNEIN HEAVY CHAIN 2, AXONEMAL"/>
    <property type="match status" value="1"/>
</dbReference>
<dbReference type="Gene3D" id="1.20.920.20">
    <property type="match status" value="1"/>
</dbReference>
<dbReference type="Pfam" id="PF12780">
    <property type="entry name" value="AAA_8"/>
    <property type="match status" value="1"/>
</dbReference>
<reference evidence="20 21" key="1">
    <citation type="journal article" date="2017" name="Curr. Biol.">
        <title>The Evolution of Venom by Co-option of Single-Copy Genes.</title>
        <authorList>
            <person name="Martinson E.O."/>
            <person name="Mrinalini"/>
            <person name="Kelkar Y.D."/>
            <person name="Chang C.H."/>
            <person name="Werren J.H."/>
        </authorList>
    </citation>
    <scope>NUCLEOTIDE SEQUENCE [LARGE SCALE GENOMIC DNA]</scope>
    <source>
        <strain evidence="20 21">Alberta</strain>
        <tissue evidence="20">Whole body</tissue>
    </source>
</reference>
<keyword evidence="4" id="KW-0963">Cytoplasm</keyword>
<feature type="region of interest" description="Disordered" evidence="18">
    <location>
        <begin position="6833"/>
        <end position="6863"/>
    </location>
</feature>
<feature type="compositionally biased region" description="Polar residues" evidence="18">
    <location>
        <begin position="6833"/>
        <end position="6847"/>
    </location>
</feature>
<dbReference type="Pfam" id="PF03028">
    <property type="entry name" value="Dynein_heavy"/>
    <property type="match status" value="1"/>
</dbReference>
<feature type="region of interest" description="Disordered" evidence="18">
    <location>
        <begin position="4315"/>
        <end position="4402"/>
    </location>
</feature>
<dbReference type="Gene3D" id="1.10.287.2620">
    <property type="match status" value="1"/>
</dbReference>
<dbReference type="FunFam" id="3.40.50.300:FF:000044">
    <property type="entry name" value="Dynein heavy chain 5, axonemal"/>
    <property type="match status" value="1"/>
</dbReference>
<feature type="domain" description="AAA+ ATPase" evidence="19">
    <location>
        <begin position="1232"/>
        <end position="1371"/>
    </location>
</feature>
<dbReference type="Pfam" id="PF00400">
    <property type="entry name" value="WD40"/>
    <property type="match status" value="2"/>
</dbReference>
<dbReference type="FunFam" id="3.40.50.300:FF:002141">
    <property type="entry name" value="Dynein heavy chain"/>
    <property type="match status" value="1"/>
</dbReference>
<dbReference type="FunFam" id="1.10.8.720:FF:000001">
    <property type="entry name" value="dynein heavy chain 7, axonemal"/>
    <property type="match status" value="1"/>
</dbReference>
<dbReference type="Pfam" id="PF12777">
    <property type="entry name" value="MT"/>
    <property type="match status" value="1"/>
</dbReference>
<evidence type="ECO:0000256" key="11">
    <source>
        <dbReference type="ARBA" id="ARBA00023054"/>
    </source>
</evidence>
<dbReference type="InterPro" id="IPR024743">
    <property type="entry name" value="Dynein_HC_stalk"/>
</dbReference>
<evidence type="ECO:0000256" key="8">
    <source>
        <dbReference type="ARBA" id="ARBA00022840"/>
    </source>
</evidence>
<comment type="caution">
    <text evidence="20">The sequence shown here is derived from an EMBL/GenBank/DDBJ whole genome shotgun (WGS) entry which is preliminary data.</text>
</comment>
<feature type="region of interest" description="Disordered" evidence="18">
    <location>
        <begin position="6652"/>
        <end position="6690"/>
    </location>
</feature>
<dbReference type="InterPro" id="IPR013602">
    <property type="entry name" value="Dynein_heavy_linker"/>
</dbReference>
<feature type="compositionally biased region" description="Low complexity" evidence="18">
    <location>
        <begin position="4563"/>
        <end position="4584"/>
    </location>
</feature>
<dbReference type="InterPro" id="IPR043160">
    <property type="entry name" value="Dynein_C_barrel"/>
</dbReference>
<sequence>MNGRRSLFHESQELNVEKLKKLVGQKRKRNELLDNVLTELSIFDSPQPLFDSSKEKLSRINKSSSSRRKKEREMLFTANCYTSLRRKREEFRNKLIKTIAKKQDEHIKRSGSTFTRNLITEEDAQLLRYYHYIAHGIDSSHISPLDPAVLEAILNLVPKNWRLRFESVTTEVVREIKENYVLSVKKSVVDFVLQDFANNEDDSVQKLKNAFNSVTAEQKIKFQRRRRKVERSLMLYHPCIRKSLDFWFREFDAIRQIDKQSFLSYGKSYDLLTFDYLFSQMVKSTKKLLDERWITTIISIFRNAQRKGILQIDKNDDGAVKLFNCLATIMEDQLRSLCFKSIDDYMDFLTNAERFSCEFNINVVARNQRIGFDPSFKVFRDTFVMLLNSLLEAVNEHKRIDFECLQQTASITTHENLKPDVSRDILAAHAKSIGELIEKHKVGPEMQVREFDKYVNLINRQEITFVESFLNADPPRSFEEYGQLIEKYHQLSRNILSEFDRTAHIGLFEVNKRDLMLHTSQAADNCKEMLLNKMISDYQTKSKVIGDEYQSMADQALSVPPNTSELMELGIFVKKAESEMSSNLEDRLREILKYISFLSDYKPLTSTYAKHCNEMQYWGNVEEIFRYKKKADRLEARLINAMETIDEFNKEEQMFGWEISQYPLRKKIADKLAPYKKFYDAACEFLSSHEKWMSSMVGSYSPDTIEAESGTAYRSVLKLEKAFQEPLVRKLAETVRSTIEEFREHISLIMTLGNPGMKARHWERVSDIVGFPIVVDSSMTLLKIIDFGLDEYVPKFETISEAATKESNLEKALLKMHADWTDMEFVVNSYRDTGTYVIASVDDIQLLLDDHLTKAQTMKNSLYIKPFEKETLEWEAKLYLLQDIMDYWLKVQATWMYLEPIFSSPDIHSQMQEEGRRFSAVDKIWKDIMSSVVANPKVMQVVEIDKMLDRLKKSTNLLDLIQKGLNDYLEKKRLVFPRFFFLSNDELLEILSETKDPTRVQPHLKKCFEGIAKLNFTEMQEVTSMISSEQEQIDLEDIIDTSEAKGQVEKWLDKLEKGMKASVRAQVLRAKTAYPTKARSEWVLEWPGQAILCISQLYWTSDVTSAIPKAPQGLLEYVELCNYELGQIVKLVRGKLSSQNRTTLEALVTLDVHARDVLVGLCEQKVTSITDFKWICQMRYYWMEHDGEHNIMTMMINASLAYGYEYLGNTSRLVITPLTDRCYRTLFGALSLHLGGAPEGPAGTGKTETTKDLAKAVAKQCVVFNCSDGLDYIALGKFFKGLAASGAWSCFDEFNRIDLEVLSVVAQQILTIQRAINAKEKTLIFEGTQLNLDPTCAIFITMNPGYAGRSELPDNLKALFRSVAMMVPDYGLIAENTLYSFGFHDARPLSVKIVTAYRLCSEQLSTQSHYDYGMRAVKSVLTAAGNLKLKYPEEDENILILRSIRDVNLPKFLNPDVPLFNGIMSDLFPNVILPEADYTDLNGCAAEACARANIQCTPSFLKKIQQIYEMMIVRHGFMIVGQPFGGKSTAYRTLAAALELCEERKLMNERKVEITVINPKSITIGQLYGQFDQASHEWQDGILAISYRAFATSTNSNRKWLVFDGPIDAVWIENMNTVLDDNKKLCLMSGEIIQLAPTTNLIFETMDLEAASPATVSRCGMIYMDPSSLGWEPLLKSWIATTPTLLTEWLRTFLYESLFLRFCKPILYLLRRCGLTEMCPMPDSNLVQSITYLMDCFLDEYSTLNPTQIPNELDLRAQIEGKGKWKLWSDELQNVPPIPRDIPVNQIIVPTVETIRYTTLFQLLVQQQKPVLFVGPTGTGKSVYATDFLLKKNNTAVYKPLFINFSAQTSANQTQDIIMSKLDKRRKGVYGPPVGKRWVIFVDDVSMPMKEEYGAQPAIELLRQWLDHSQWYDRKDSTAIKLIELQLMCAMSPPVSGGKDVTPRFKRHFFVTTISEFQDDVMIAIFSKIILWHLDTRQVGFSKEFDPCIEQIVLATLDVYKKSLEFLLPTPAKSHYLFNLRDFSRVIQGVLLSVPETMPTLESMKKLWVHEVLRVFGDRLVEQSDIDWLIRQIRATLSEKMEIDLDEMFAELKNGKTTMIGESELRKLVYCDFVDPKADVRLYQEVSDLELLRSIVENYLSEYNSMTKKPMNLVLFRFAIEHLSKIARIIKQPRSHALLVGVGGSGRQSLTRLASHICDYEVHQVEITKTYGTHDWHEDIKKILLKTTSNELHSTFLFTDTQIKQESFLEDINNMLNTGEVPNLFNNEEKAEICEKMRQIDRQREKSMQTDGSPVALFNLFVQTAREQLHIVVTMSPIGDAFRNRIRTFPALVNCCTIDWMQPWPKDALSAVAMKFLGEIKLTDLERKAAIDMCQYFHVSTQTLSLEFLERLGRHTYVTPTSYLELISTFKDLLAKKRSEITLSKTRYEGGLGRLDGTQRDVTVMQETLKELQPKLVKATQEVQTILTRVEKESADVAEVEKIVKIDEEAAMEVAGKAAEIKAECDANLSEAMPILKEAQAALDTLTPTDIAVVKAMKNPPAGVKLVMESVCILKEMKPERIQQPDGRMAEDYWKVSLKILSDVKFLDTLLSFDKDNIPEKVIDKIRREYLTNVNFDPEKIKSASTACEGLCKWVYAISEYDKVAKVVAPKKKALAEAQAVYNEAMFKLDAKREELRKVQMDLAKLEDDLKRRKADYQSMMDKVTDCEQKLKRAEELIGGLGGEYTRWSNNAKELGERYDRLTGDVMIASGVIAYLGPFTTPYRVKQIEAWVELCTKLEIVCTKEFQLRDVLGVPVLIRSWNIFGLPTDSFSVDNGIIVKNSRRWPLMIDPQSQANKWIKNMEKDNNLSIIKLSQNDYPRVLENAIQFGQPVLLENIGEELDAMLEPILMKQTFKQGGALCIKLGDTVVEYSHEFRLYITTKLRNPHYLPEIIVKVTLINFMITSSGLEDQLLGIVVAKERPDLESEKNSLIIQGAANKKMLKETEDKILALLSSSEGDILEDEEAIAVLSSSKVLSNEIQVKQAAAEVTEKTIDMTRLQYSPIAIYSTVLFFTTADLANIDPMYQYSLNWFVNLFKMAIDNTEPVEEVEARIRDLKKHFTRSLYENVCRSLFEKDKLLFTLLLVINLLNNDKKLSREQWMFILTGGVGLDNPHENPAMWLPPQSWNEICRLEDVPGFKGIRESLRNSVNEWRNVYDSKEPQVATFPKPFDRLTVFERILLLRCLRPDKIVPAVQNFVGSQLGSEYIEPPPFDLASPFQDSNSCVPLIFILTPGADPMQLLLKFAEDQGFGAKKLSSLSLGQGQGPIAVELINRAVKEGNWVVLQNCHLAKSWMPTLEKICEGLLPDTIHPDFRLWLTSYPVEHFPVSILQNSIKITNEPPKGLRANILKSYGNDPISDPEFFESCKQSDVFKKLLYALCFFHANVQERRKFGSIGWNTPYEFNETDLRISALQLKTFLNEYDDVQYEALKYLTGECNYGGRVTDDWDRRTLMAILQTFYCEELVTQGNYRFDPSSDVYYCPTFKEYEAYVSYTKSFPIITEPSVFGLHENADIIKDNQETNLMFSSLLLTQEKSRNDASGASEDQVVYKIATDILDKLPENYDLQRAMEKYPTSYNQSMNTVLVQEMGRFNKLLSCIRSSLVNVQRAIKGVVVMSFELEQVFFSLSVGKIPSLWMQNSYPSLKSLGSYVKDFLERLQFLKTWYDNGPPATYWLSGFFFTQAFLTGIRQNYARKYQIPIDLLVYDFCVMKEATFSKPPEDGVYVYGLFLDGARFDKDEMIINESLPKVLYEPMPYIWMIPKRKEEIEKRLTYTCPLYKTSERRGTLSTTGHSTNFVIAVELPTSKPPEHWIIRGILSGACNAGDRCYAVGSVEGISFTAYAAGCNIVILASNFERVQIIPGAVHNYIRISCLDCSTDTGKIAAAYENQVCIFEPTPLIHSTCSHQLEYRWVQTGSLQTESNISSLSWNLEGTRLLTGGELLQLWHQNILPFQEEHSAKQKAIQSEEPINTGADQNISRSTAQDPGAVTFSIGGEAESPQPSDTNLANEPGAWNCVWKCRTATPVHLMSFSPDGTLFATTGMNDRLVKIWFENKQLFPTKSIDHSTFSQPVSIDSFSFVYVAHPRAVTHISWRKTSKYMPKGSVSNMLVTSCRDNICRVWTETIPPEIEGLANMSQFEGSDRHGHHGKHRHHSMHKHRFMQRLKHMKTCFHIRRHAKQQQHQAGHTAPTLPTLPSTYSVHDFHNNYQSTGHYPGMHFHLAASINAETDIPLVPSLITGDPDREPNFILHWLNNKEMQFNMQAENILQELTRKVVEKEEGMHHHPESDHADHDSEDEHTPSSILSCYGMARPTEKGSRHSSQKANIGGRTTSQEEHSSDEHHTAHTTSSHHSLPHSVHSHQSLSNTTSINSIATDATTTNQAPDSLDTKIETLLRDWHHNPDLLFSIHPIDGSFLIWHIEWLDEYHPGSFRQAQISFSTRIPNAFPLGDASTMSHNVSMYSHNTGGPLLNIREVAKSSTVVSKPTDTTDASTPLPSLIEQDEDQSTLTSRAGQELIKSVQNGGDPNTLQPPQQQQLTGTTMLGQNGPTTEAQKQANENVNDMLAHPSPMVSMVSKHANGTLNLWQLTFADKTKFSQVLSIGHACRASGHRFRVNDITCHPVLPLLLTTSHHNIPDFTPGQPQENNGESTIIGDDSNGFKSEHTEHKDVMSPTGFCSELILWRVDAVGPLSKSGGVSELARINSPEISAFSNVAWIPTLLPSTTLGNLSNSPSACFVASDGECLRVYQAVIDARTLLAEVSISERRSRIMDSMASLSTDMSSDDGVRHSIHDRIKIVSQQSTARPGCVIQLDAIADATHDWQNTQFLHVFQEQLITGERNDEKLPGVDASANDLGLMESTLDAMVDLQQSSIFEEPFYIVVLERTARGTTVHMWRLVIASQPESQGLTGSMMYVPDSQLVQDEEEEGTPGRYGHAEGGRRSRRPSTTGNRSRRNSQADYQDQASFAHRRHHNSHVLITTTKVCTQDLPIPDGVEVVHAAPAAGHLSSSSIYPACFAPYIIVTACSDSTVRFWKCKVNKTSEEENAPLHYEWCEWEMIRKDKESTIDITGQPLNISAAYSGRIACAYKYGKSFTRPTKADPDSRYVNLCVAIYECESTGGSEWILEDTIHLKNIHLPRIQVDQHLDLSYLYDSRFLQKKQRLTQVLQTLSHEDVRSPRNGENGGDSAKAGLLAVPSFSTLQSLRKSIIENGNTCPLTQKHLVQLDWVSKEDGSHILTVGVGSKIMLFTPVCSDLAQANMKAMKESQSSNRPILRKTSSLAQPQFVDEIRWMKLRKIELTTADGLPPLPMQISWVRDGILVVGMDSEMHVYSQWKPNPKKDCLHSSLQAQQDSDEFQASRNLRDEDLRTLAHETSQRRLANVSSMPHLSRVSSINLTMLDAKKKRGMQNEGPVNLDYMPDYGLFEASRIACPVLPQYHPKQLMELLNSGKIRWVKAILAHLVRCITSSCPIRADDENLMKAKGGGWSRSRTMSVSYVGASSPLEPRGSTTQIPEELTLDYAEITSISPLPLWTLLIADKETNASQQNEDKQDYNKLFDGQVDEGESLDDMLDEDYDHTRQKDRRSSVPERQGISHFGPRQGRVLSRLLTHTHLPGLSSLDQMHLLALADTVSTCNVDFAERFAIDAQKSAIAKENLTGIPDGEAVSMDSLDDCGLRFLLAMKHYNYLIKCLPLAQRAQFQKQGVSTNNLVWAFHSESEEELLSLIPSYAKAQPRWSVLKELGVGWWISNMAVLKQCVEKIAKAAFQQNQDPLDAAIYYLAMKKKNLLWGLFRNKRDERMTAFFSNNFAEDRWRKAALKNAFALLGKQRFEHAAAFFLLAGALRDAIDVCLNKLNDIQLAMTISRLYEDDMTSPNLKRLMFEEILGCDKEGNNQDINKAHPDPFLRSMALWILKDHSGSLNTLLLTNVGTLHPQYNDESDKPEGSTANPNVFNFYVYLRTHPLLIRQYIASTAQDKKKGHSVVISGFSYGTETKTVQDKQLTLEDTITPLERQLYFTTAHAHFKAGCPALALEVLSKLPSKVMETNSEDSPSLLNSPSKSRAQNLEIDTGIISWESSSTKSSALDAASALDWSQPLTKQEDELVLNWDDDPADADADDESPPMSMKLDKKKESVDMAKPGPDEVGKATASLDIMAQQLKFVACLKILMEELSTLATGFEVDGGQLRYQLYVWLEREVDALRQLCSYSANTDGDVINVSEYEGGMVDEAPPSYRPGEQPTLHEILVAEKLDFEAKVQRAAKRKKWLKANETLLRTLLSYCSLHGASGGGLASVRMELVLLLQELQQEKTQQQLLSPLPFPTTLPLLSASVACNKTVVADPVRHLQSLEHDMLQTIVELRNPPMPHKNTHYCEVFILRDLAVALSACIYQSLCDSDTFVNKHQQTESFPVAAEVEAFSGGHLVASSRCHRRYSTDDGVCITTSPSKWPGVTSLRALLAREKDEDTPKLNILLCEAFTATYMSLFVYALSSCDSHILYRLVGHHFDNNTWACLFGGGVKKLLRVASTSGQSGSMSIERVDSLSSEAQTSTTGGVWNTMTSLTKQRVKLNMKLLGQFTGQQPNMKEDKPTYREQFVSPQMSMISYFLMKPRIEGELAEEIDYDSSDSAVSDLDSSEDEDDVFDTNAKPKSKPKDNTEHTNPNSYSWCIMRLAIVKILQQQLQDFLNVAGIEMQELPVSSPLIHGTLGIVVQWQESLREELESKGPPPANYIPGCAPDPVPTPGKPAIHKYRSLLEKGNTPFNTRMASAAPANRLWCYLVRQESVQDIFIRAVFGKRRSLSSILDTNHSGGDSATRGASSGEDKGSDSGTTSLPEPVRIIHKEQDSISAFCLNQVNSGLMALATPREVQEMDISLLLELPSWLEDECEFDIINLNKLPDPEPVQPTSFLVIQTAADRPLLAQSPQQNSPQPQSGIAGQSGRGASVILKHKIDGIRRISSHPLLPLYLTGSQDGSVSLWEWGHQTAVATPRPPGTFAKVTRVRFSQHGNKFGVADSDGHLSLFQVACREGTARPFFNYQCHSKVTADFVFLGACSLVATAGHSSEGRNVALWDTLLPQNKSLVQAFTCHDQGASSVILAPQHQLLISGGKKGDINIFDVRQRQQRHRFQAHESAIKCLALDPHEEFFVSGAGDGDIKVWGLTVHSLLYSFPGEHPRSSFFKNIGQGVTQLHVDSAGRLFSCGADGSMKVRQLPERDCVVQTYY</sequence>
<evidence type="ECO:0000256" key="15">
    <source>
        <dbReference type="ARBA" id="ARBA00023273"/>
    </source>
</evidence>
<feature type="compositionally biased region" description="Low complexity" evidence="18">
    <location>
        <begin position="4383"/>
        <end position="4402"/>
    </location>
</feature>
<dbReference type="Gene3D" id="2.130.10.10">
    <property type="entry name" value="YVTN repeat-like/Quinoprotein amine dehydrogenase"/>
    <property type="match status" value="2"/>
</dbReference>
<dbReference type="InterPro" id="IPR041589">
    <property type="entry name" value="DNAH3_AAA_lid_1"/>
</dbReference>
<dbReference type="GO" id="GO:0003341">
    <property type="term" value="P:cilium movement"/>
    <property type="evidence" value="ECO:0007669"/>
    <property type="project" value="UniProtKB-ARBA"/>
</dbReference>
<feature type="compositionally biased region" description="Basic and acidic residues" evidence="18">
    <location>
        <begin position="4315"/>
        <end position="4337"/>
    </location>
</feature>
<evidence type="ECO:0000256" key="13">
    <source>
        <dbReference type="ARBA" id="ARBA00023175"/>
    </source>
</evidence>
<dbReference type="Gene3D" id="1.20.920.30">
    <property type="match status" value="1"/>
</dbReference>
<dbReference type="PANTHER" id="PTHR22878">
    <property type="entry name" value="DYNEIN HEAVY CHAIN 6, AXONEMAL-LIKE-RELATED"/>
    <property type="match status" value="1"/>
</dbReference>
<dbReference type="FunFam" id="1.20.920.20:FF:000006">
    <property type="entry name" value="Dynein, axonemal, heavy chain 6"/>
    <property type="match status" value="1"/>
</dbReference>
<dbReference type="GO" id="GO:0005874">
    <property type="term" value="C:microtubule"/>
    <property type="evidence" value="ECO:0007669"/>
    <property type="project" value="UniProtKB-KW"/>
</dbReference>
<dbReference type="EMBL" id="NNAY01000646">
    <property type="protein sequence ID" value="OXU27213.1"/>
    <property type="molecule type" value="Genomic_DNA"/>
</dbReference>
<dbReference type="FunFam" id="1.20.140.100:FF:000004">
    <property type="entry name" value="Dynein axonemal heavy chain 6"/>
    <property type="match status" value="1"/>
</dbReference>
<feature type="compositionally biased region" description="Basic and acidic residues" evidence="18">
    <location>
        <begin position="6160"/>
        <end position="6176"/>
    </location>
</feature>
<dbReference type="FunFam" id="3.10.490.20:FF:000001">
    <property type="entry name" value="dynein heavy chain 7, axonemal"/>
    <property type="match status" value="1"/>
</dbReference>
<dbReference type="Pfam" id="PF18199">
    <property type="entry name" value="Dynein_C"/>
    <property type="match status" value="1"/>
</dbReference>
<organism evidence="20 21">
    <name type="scientific">Trichomalopsis sarcophagae</name>
    <dbReference type="NCBI Taxonomy" id="543379"/>
    <lineage>
        <taxon>Eukaryota</taxon>
        <taxon>Metazoa</taxon>
        <taxon>Ecdysozoa</taxon>
        <taxon>Arthropoda</taxon>
        <taxon>Hexapoda</taxon>
        <taxon>Insecta</taxon>
        <taxon>Pterygota</taxon>
        <taxon>Neoptera</taxon>
        <taxon>Endopterygota</taxon>
        <taxon>Hymenoptera</taxon>
        <taxon>Apocrita</taxon>
        <taxon>Proctotrupomorpha</taxon>
        <taxon>Chalcidoidea</taxon>
        <taxon>Pteromalidae</taxon>
        <taxon>Pteromalinae</taxon>
        <taxon>Trichomalopsis</taxon>
    </lineage>
</organism>
<evidence type="ECO:0000256" key="7">
    <source>
        <dbReference type="ARBA" id="ARBA00022741"/>
    </source>
</evidence>
<evidence type="ECO:0000256" key="2">
    <source>
        <dbReference type="ARBA" id="ARBA00004430"/>
    </source>
</evidence>
<dbReference type="Gene3D" id="3.10.490.20">
    <property type="match status" value="1"/>
</dbReference>
<dbReference type="InterPro" id="IPR035699">
    <property type="entry name" value="AAA_6"/>
</dbReference>
<dbReference type="Gene3D" id="1.10.8.720">
    <property type="entry name" value="Region D6 of dynein motor"/>
    <property type="match status" value="1"/>
</dbReference>
<keyword evidence="10" id="KW-0243">Dynein</keyword>
<evidence type="ECO:0000256" key="18">
    <source>
        <dbReference type="SAM" id="MobiDB-lite"/>
    </source>
</evidence>
<evidence type="ECO:0000256" key="10">
    <source>
        <dbReference type="ARBA" id="ARBA00023017"/>
    </source>
</evidence>
<evidence type="ECO:0000256" key="1">
    <source>
        <dbReference type="ARBA" id="ARBA00004230"/>
    </source>
</evidence>
<feature type="compositionally biased region" description="Polar residues" evidence="18">
    <location>
        <begin position="4517"/>
        <end position="4532"/>
    </location>
</feature>
<feature type="coiled-coil region" evidence="17">
    <location>
        <begin position="2655"/>
        <end position="2717"/>
    </location>
</feature>
<dbReference type="FunFam" id="1.10.287.2620:FF:000002">
    <property type="entry name" value="Dynein heavy chain 2, axonemal"/>
    <property type="match status" value="1"/>
</dbReference>
<dbReference type="FunFam" id="3.40.50.300:FF:001328">
    <property type="entry name" value="Dynein heavy chain 6, axonemal"/>
    <property type="match status" value="1"/>
</dbReference>
<feature type="coiled-coil region" evidence="17">
    <location>
        <begin position="624"/>
        <end position="651"/>
    </location>
</feature>
<dbReference type="Gene3D" id="3.40.50.300">
    <property type="entry name" value="P-loop containing nucleotide triphosphate hydrolases"/>
    <property type="match status" value="5"/>
</dbReference>
<feature type="region of interest" description="Disordered" evidence="18">
    <location>
        <begin position="6142"/>
        <end position="6176"/>
    </location>
</feature>
<dbReference type="Proteomes" id="UP000215335">
    <property type="component" value="Unassembled WGS sequence"/>
</dbReference>
<dbReference type="GO" id="GO:0045505">
    <property type="term" value="F:dynein intermediate chain binding"/>
    <property type="evidence" value="ECO:0007669"/>
    <property type="project" value="InterPro"/>
</dbReference>
<keyword evidence="21" id="KW-1185">Reference proteome</keyword>
<dbReference type="InterPro" id="IPR024317">
    <property type="entry name" value="Dynein_heavy_chain_D4_dom"/>
</dbReference>
<dbReference type="FunFam" id="1.10.8.710:FF:000004">
    <property type="entry name" value="Dynein axonemal heavy chain 6"/>
    <property type="match status" value="1"/>
</dbReference>
<evidence type="ECO:0000256" key="4">
    <source>
        <dbReference type="ARBA" id="ARBA00022490"/>
    </source>
</evidence>
<dbReference type="Pfam" id="PF12234">
    <property type="entry name" value="Rav1p_C"/>
    <property type="match status" value="1"/>
</dbReference>
<dbReference type="Gene3D" id="3.20.180.20">
    <property type="entry name" value="Dynein heavy chain, N-terminal domain 2"/>
    <property type="match status" value="1"/>
</dbReference>
<keyword evidence="14" id="KW-0206">Cytoskeleton</keyword>
<dbReference type="Pfam" id="PF17857">
    <property type="entry name" value="AAA_lid_1"/>
    <property type="match status" value="1"/>
</dbReference>
<dbReference type="Gene3D" id="1.10.8.1220">
    <property type="match status" value="1"/>
</dbReference>
<keyword evidence="13" id="KW-0505">Motor protein</keyword>
<dbReference type="Gene3D" id="1.10.8.710">
    <property type="match status" value="1"/>
</dbReference>
<dbReference type="FunFam" id="3.20.180.20:FF:000003">
    <property type="entry name" value="Dynein heavy chain 12, axonemal"/>
    <property type="match status" value="1"/>
</dbReference>
<dbReference type="Gene3D" id="1.20.58.1120">
    <property type="match status" value="1"/>
</dbReference>
<dbReference type="STRING" id="543379.A0A232F9V7"/>
<dbReference type="FunFam" id="1.20.1270.280:FF:000001">
    <property type="entry name" value="dynein heavy chain 7, axonemal"/>
    <property type="match status" value="1"/>
</dbReference>
<dbReference type="InterPro" id="IPR041658">
    <property type="entry name" value="AAA_lid_11"/>
</dbReference>
<dbReference type="InterPro" id="IPR042219">
    <property type="entry name" value="AAA_lid_11_sf"/>
</dbReference>
<evidence type="ECO:0000256" key="17">
    <source>
        <dbReference type="SAM" id="Coils"/>
    </source>
</evidence>
<dbReference type="InterPro" id="IPR042222">
    <property type="entry name" value="Dynein_2_N"/>
</dbReference>
<keyword evidence="5" id="KW-0493">Microtubule</keyword>
<dbReference type="FunFam" id="1.20.920.30:FF:000002">
    <property type="entry name" value="Dynein axonemal heavy chain 3"/>
    <property type="match status" value="1"/>
</dbReference>
<dbReference type="InterPro" id="IPR004273">
    <property type="entry name" value="Dynein_heavy_D6_P-loop"/>
</dbReference>
<dbReference type="InterPro" id="IPR001680">
    <property type="entry name" value="WD40_rpt"/>
</dbReference>
<name>A0A232F9V7_9HYME</name>
<evidence type="ECO:0000256" key="14">
    <source>
        <dbReference type="ARBA" id="ARBA00023212"/>
    </source>
</evidence>
<keyword evidence="12" id="KW-0969">Cilium</keyword>
<dbReference type="FunFam" id="3.40.50.300:FF:000362">
    <property type="entry name" value="Dynein, axonemal, heavy chain 6"/>
    <property type="match status" value="1"/>
</dbReference>
<evidence type="ECO:0000256" key="9">
    <source>
        <dbReference type="ARBA" id="ARBA00022846"/>
    </source>
</evidence>
<keyword evidence="15" id="KW-0966">Cell projection</keyword>
<dbReference type="InterPro" id="IPR041228">
    <property type="entry name" value="Dynein_C"/>
</dbReference>
<feature type="repeat" description="WD" evidence="16">
    <location>
        <begin position="7156"/>
        <end position="7197"/>
    </location>
</feature>
<keyword evidence="6" id="KW-0677">Repeat</keyword>
<feature type="region of interest" description="Disordered" evidence="18">
    <location>
        <begin position="4675"/>
        <end position="4701"/>
    </location>
</feature>
<dbReference type="FunFam" id="3.40.50.300:FF:000223">
    <property type="entry name" value="Dynein heavy chain 3, axonemal"/>
    <property type="match status" value="1"/>
</dbReference>
<dbReference type="GO" id="GO:0031514">
    <property type="term" value="C:motile cilium"/>
    <property type="evidence" value="ECO:0007669"/>
    <property type="project" value="UniProtKB-SubCell"/>
</dbReference>
<evidence type="ECO:0000256" key="3">
    <source>
        <dbReference type="ARBA" id="ARBA00008887"/>
    </source>
</evidence>
<feature type="compositionally biased region" description="Acidic residues" evidence="18">
    <location>
        <begin position="6142"/>
        <end position="6154"/>
    </location>
</feature>
<gene>
    <name evidence="20" type="ORF">TSAR_010836</name>
</gene>
<feature type="compositionally biased region" description="Polar residues" evidence="18">
    <location>
        <begin position="4360"/>
        <end position="4369"/>
    </location>
</feature>
<feature type="region of interest" description="Disordered" evidence="18">
    <location>
        <begin position="4007"/>
        <end position="4046"/>
    </location>
</feature>
<keyword evidence="11 17" id="KW-0175">Coiled coil</keyword>
<dbReference type="SUPFAM" id="SSF52540">
    <property type="entry name" value="P-loop containing nucleoside triphosphate hydrolases"/>
    <property type="match status" value="4"/>
</dbReference>
<dbReference type="Pfam" id="PF18198">
    <property type="entry name" value="AAA_lid_11"/>
    <property type="match status" value="1"/>
</dbReference>
<feature type="region of interest" description="Disordered" evidence="18">
    <location>
        <begin position="4958"/>
        <end position="5004"/>
    </location>
</feature>
<dbReference type="PROSITE" id="PS50082">
    <property type="entry name" value="WD_REPEATS_2"/>
    <property type="match status" value="1"/>
</dbReference>
<evidence type="ECO:0000256" key="6">
    <source>
        <dbReference type="ARBA" id="ARBA00022737"/>
    </source>
</evidence>
<feature type="compositionally biased region" description="Basic and acidic residues" evidence="18">
    <location>
        <begin position="5611"/>
        <end position="5622"/>
    </location>
</feature>
<dbReference type="OrthoDB" id="447173at2759"/>
<evidence type="ECO:0000259" key="19">
    <source>
        <dbReference type="SMART" id="SM00382"/>
    </source>
</evidence>
<dbReference type="InterPro" id="IPR043157">
    <property type="entry name" value="Dynein_AAA1S"/>
</dbReference>
<dbReference type="Pfam" id="PF08393">
    <property type="entry name" value="DHC_N2"/>
    <property type="match status" value="1"/>
</dbReference>
<dbReference type="InterPro" id="IPR015943">
    <property type="entry name" value="WD40/YVTN_repeat-like_dom_sf"/>
</dbReference>
<dbReference type="FunFam" id="2.130.10.10:FF:001065">
    <property type="entry name" value="Dual oxidase maturation factor, putative"/>
    <property type="match status" value="1"/>
</dbReference>
<dbReference type="InterPro" id="IPR036322">
    <property type="entry name" value="WD40_repeat_dom_sf"/>
</dbReference>
<evidence type="ECO:0000256" key="5">
    <source>
        <dbReference type="ARBA" id="ARBA00022701"/>
    </source>
</evidence>
<dbReference type="GO" id="GO:0005858">
    <property type="term" value="C:axonemal dynein complex"/>
    <property type="evidence" value="ECO:0007669"/>
    <property type="project" value="UniProtKB-ARBA"/>
</dbReference>
<feature type="compositionally biased region" description="Polar residues" evidence="18">
    <location>
        <begin position="4677"/>
        <end position="4686"/>
    </location>
</feature>
<evidence type="ECO:0000313" key="21">
    <source>
        <dbReference type="Proteomes" id="UP000215335"/>
    </source>
</evidence>
<feature type="domain" description="AAA+ ATPase" evidence="19">
    <location>
        <begin position="1807"/>
        <end position="1955"/>
    </location>
</feature>
<dbReference type="InterPro" id="IPR027417">
    <property type="entry name" value="P-loop_NTPase"/>
</dbReference>
<dbReference type="Gene3D" id="1.20.1270.280">
    <property type="match status" value="1"/>
</dbReference>
<dbReference type="Pfam" id="PF12781">
    <property type="entry name" value="AAA_9"/>
    <property type="match status" value="1"/>
</dbReference>
<proteinExistence type="inferred from homology"/>
<dbReference type="Gene3D" id="6.10.140.1060">
    <property type="match status" value="1"/>
</dbReference>
<dbReference type="PROSITE" id="PS50294">
    <property type="entry name" value="WD_REPEATS_REGION"/>
    <property type="match status" value="1"/>
</dbReference>
<keyword evidence="16" id="KW-0853">WD repeat</keyword>
<dbReference type="FunFam" id="1.20.58.1120:FF:000005">
    <property type="entry name" value="Dynein, axonemal, heavy chain 12"/>
    <property type="match status" value="1"/>
</dbReference>
<feature type="region of interest" description="Disordered" evidence="18">
    <location>
        <begin position="5611"/>
        <end position="5632"/>
    </location>
</feature>
<evidence type="ECO:0000313" key="20">
    <source>
        <dbReference type="EMBL" id="OXU27213.1"/>
    </source>
</evidence>
<feature type="region of interest" description="Disordered" evidence="18">
    <location>
        <begin position="4517"/>
        <end position="4586"/>
    </location>
</feature>
<dbReference type="GO" id="GO:0005524">
    <property type="term" value="F:ATP binding"/>
    <property type="evidence" value="ECO:0007669"/>
    <property type="project" value="UniProtKB-KW"/>
</dbReference>
<dbReference type="GO" id="GO:0008569">
    <property type="term" value="F:minus-end-directed microtubule motor activity"/>
    <property type="evidence" value="ECO:0007669"/>
    <property type="project" value="InterPro"/>
</dbReference>
<dbReference type="SUPFAM" id="SSF50978">
    <property type="entry name" value="WD40 repeat-like"/>
    <property type="match status" value="2"/>
</dbReference>
<dbReference type="InterPro" id="IPR022033">
    <property type="entry name" value="Rav1p_C"/>
</dbReference>
<dbReference type="InterPro" id="IPR042228">
    <property type="entry name" value="Dynein_linker_3"/>
</dbReference>
<dbReference type="SMART" id="SM00382">
    <property type="entry name" value="AAA"/>
    <property type="match status" value="2"/>
</dbReference>
<protein>
    <recommendedName>
        <fullName evidence="19">AAA+ ATPase domain-containing protein</fullName>
    </recommendedName>
</protein>
<keyword evidence="7" id="KW-0547">Nucleotide-binding</keyword>
<dbReference type="Gene3D" id="1.20.140.100">
    <property type="entry name" value="Dynein heavy chain, N-terminal domain 2"/>
    <property type="match status" value="1"/>
</dbReference>
<comment type="similarity">
    <text evidence="3">Belongs to the dynein heavy chain family.</text>
</comment>
<evidence type="ECO:0000256" key="16">
    <source>
        <dbReference type="PROSITE-ProRule" id="PRU00221"/>
    </source>
</evidence>
<feature type="compositionally biased region" description="Basic and acidic residues" evidence="18">
    <location>
        <begin position="4370"/>
        <end position="4381"/>
    </location>
</feature>
<dbReference type="InterPro" id="IPR035706">
    <property type="entry name" value="AAA_9"/>
</dbReference>
<dbReference type="InterPro" id="IPR026983">
    <property type="entry name" value="DHC"/>
</dbReference>